<comment type="catalytic activity">
    <reaction evidence="2">
        <text>2 GTP = 3',3'-c-di-GMP + 2 diphosphate</text>
        <dbReference type="Rhea" id="RHEA:24898"/>
        <dbReference type="ChEBI" id="CHEBI:33019"/>
        <dbReference type="ChEBI" id="CHEBI:37565"/>
        <dbReference type="ChEBI" id="CHEBI:58805"/>
        <dbReference type="EC" id="2.7.7.65"/>
    </reaction>
</comment>
<dbReference type="PROSITE" id="PS50887">
    <property type="entry name" value="GGDEF"/>
    <property type="match status" value="1"/>
</dbReference>
<feature type="transmembrane region" description="Helical" evidence="3">
    <location>
        <begin position="184"/>
        <end position="206"/>
    </location>
</feature>
<dbReference type="GO" id="GO:1902201">
    <property type="term" value="P:negative regulation of bacterial-type flagellum-dependent cell motility"/>
    <property type="evidence" value="ECO:0007669"/>
    <property type="project" value="TreeGrafter"/>
</dbReference>
<feature type="transmembrane region" description="Helical" evidence="3">
    <location>
        <begin position="61"/>
        <end position="79"/>
    </location>
</feature>
<evidence type="ECO:0000256" key="3">
    <source>
        <dbReference type="SAM" id="Phobius"/>
    </source>
</evidence>
<evidence type="ECO:0000259" key="4">
    <source>
        <dbReference type="PROSITE" id="PS50887"/>
    </source>
</evidence>
<feature type="transmembrane region" description="Helical" evidence="3">
    <location>
        <begin position="6"/>
        <end position="22"/>
    </location>
</feature>
<keyword evidence="3" id="KW-0812">Transmembrane</keyword>
<organism evidence="5 6">
    <name type="scientific">Silvibacterium bohemicum</name>
    <dbReference type="NCBI Taxonomy" id="1577686"/>
    <lineage>
        <taxon>Bacteria</taxon>
        <taxon>Pseudomonadati</taxon>
        <taxon>Acidobacteriota</taxon>
        <taxon>Terriglobia</taxon>
        <taxon>Terriglobales</taxon>
        <taxon>Acidobacteriaceae</taxon>
        <taxon>Silvibacterium</taxon>
    </lineage>
</organism>
<evidence type="ECO:0000313" key="5">
    <source>
        <dbReference type="EMBL" id="MBB6144649.1"/>
    </source>
</evidence>
<keyword evidence="3" id="KW-1133">Transmembrane helix</keyword>
<dbReference type="CDD" id="cd01949">
    <property type="entry name" value="GGDEF"/>
    <property type="match status" value="1"/>
</dbReference>
<reference evidence="5 6" key="1">
    <citation type="submission" date="2020-08" db="EMBL/GenBank/DDBJ databases">
        <title>Genomic Encyclopedia of Type Strains, Phase IV (KMG-IV): sequencing the most valuable type-strain genomes for metagenomic binning, comparative biology and taxonomic classification.</title>
        <authorList>
            <person name="Goeker M."/>
        </authorList>
    </citation>
    <scope>NUCLEOTIDE SEQUENCE [LARGE SCALE GENOMIC DNA]</scope>
    <source>
        <strain evidence="5 6">DSM 103733</strain>
    </source>
</reference>
<proteinExistence type="predicted"/>
<gene>
    <name evidence="5" type="ORF">HNQ77_002605</name>
</gene>
<dbReference type="InterPro" id="IPR000160">
    <property type="entry name" value="GGDEF_dom"/>
</dbReference>
<feature type="domain" description="GGDEF" evidence="4">
    <location>
        <begin position="249"/>
        <end position="379"/>
    </location>
</feature>
<dbReference type="InterPro" id="IPR029787">
    <property type="entry name" value="Nucleotide_cyclase"/>
</dbReference>
<evidence type="ECO:0000256" key="2">
    <source>
        <dbReference type="ARBA" id="ARBA00034247"/>
    </source>
</evidence>
<dbReference type="PANTHER" id="PTHR45138">
    <property type="entry name" value="REGULATORY COMPONENTS OF SENSORY TRANSDUCTION SYSTEM"/>
    <property type="match status" value="1"/>
</dbReference>
<protein>
    <recommendedName>
        <fullName evidence="1">diguanylate cyclase</fullName>
        <ecNumber evidence="1">2.7.7.65</ecNumber>
    </recommendedName>
</protein>
<dbReference type="InterPro" id="IPR043128">
    <property type="entry name" value="Rev_trsase/Diguanyl_cyclase"/>
</dbReference>
<evidence type="ECO:0000313" key="6">
    <source>
        <dbReference type="Proteomes" id="UP000538666"/>
    </source>
</evidence>
<dbReference type="PANTHER" id="PTHR45138:SF9">
    <property type="entry name" value="DIGUANYLATE CYCLASE DGCM-RELATED"/>
    <property type="match status" value="1"/>
</dbReference>
<accession>A0A841JY39</accession>
<feature type="transmembrane region" description="Helical" evidence="3">
    <location>
        <begin position="118"/>
        <end position="139"/>
    </location>
</feature>
<feature type="transmembrane region" description="Helical" evidence="3">
    <location>
        <begin position="151"/>
        <end position="172"/>
    </location>
</feature>
<dbReference type="FunFam" id="3.30.70.270:FF:000001">
    <property type="entry name" value="Diguanylate cyclase domain protein"/>
    <property type="match status" value="1"/>
</dbReference>
<feature type="transmembrane region" description="Helical" evidence="3">
    <location>
        <begin position="91"/>
        <end position="112"/>
    </location>
</feature>
<evidence type="ECO:0000256" key="1">
    <source>
        <dbReference type="ARBA" id="ARBA00012528"/>
    </source>
</evidence>
<dbReference type="SMART" id="SM00267">
    <property type="entry name" value="GGDEF"/>
    <property type="match status" value="1"/>
</dbReference>
<dbReference type="AlphaFoldDB" id="A0A841JY39"/>
<dbReference type="GO" id="GO:0005886">
    <property type="term" value="C:plasma membrane"/>
    <property type="evidence" value="ECO:0007669"/>
    <property type="project" value="TreeGrafter"/>
</dbReference>
<dbReference type="EMBL" id="JACHEK010000005">
    <property type="protein sequence ID" value="MBB6144649.1"/>
    <property type="molecule type" value="Genomic_DNA"/>
</dbReference>
<dbReference type="Pfam" id="PF00990">
    <property type="entry name" value="GGDEF"/>
    <property type="match status" value="1"/>
</dbReference>
<keyword evidence="3" id="KW-0472">Membrane</keyword>
<dbReference type="SUPFAM" id="SSF55073">
    <property type="entry name" value="Nucleotide cyclase"/>
    <property type="match status" value="1"/>
</dbReference>
<sequence>MRHLLAGYAVVLMLFIIACSAIERNAAGLNGVRWVRRAFCVALAGLLLAMCQPFAPAFFSAALPQVSVFAALVLFRFAVEETLEHKTQHPYLSIAAGVAVFSGLLFCSAIHAHARTRIYVSDTADAIQAMMTAVVLFRSRNTALRSAIRTTGYLMAAVAVIHIFRIVAATVRPPQHGIMHADPFQAYFIFFNFTFGIGAGLSLIWLSFCCQRDNLQALALTDGLTGLLNRRAFEEALQRELVYARRYGKGTGLVLIDLDYFKRINDAHGHPVGDEVIRRVSAALQAGTRGSDALARFGGEEFIVMLRDTDPFHASTAAERMRMRVEALRGMPAGIQVTASLGVAVGDSSDTIESLLKKADDALYASKRAGRNAVTSHQTPAENIAAIADPQSELLAT</sequence>
<dbReference type="GO" id="GO:0052621">
    <property type="term" value="F:diguanylate cyclase activity"/>
    <property type="evidence" value="ECO:0007669"/>
    <property type="project" value="UniProtKB-EC"/>
</dbReference>
<dbReference type="EC" id="2.7.7.65" evidence="1"/>
<dbReference type="GO" id="GO:0043709">
    <property type="term" value="P:cell adhesion involved in single-species biofilm formation"/>
    <property type="evidence" value="ECO:0007669"/>
    <property type="project" value="TreeGrafter"/>
</dbReference>
<feature type="transmembrane region" description="Helical" evidence="3">
    <location>
        <begin position="34"/>
        <end position="55"/>
    </location>
</feature>
<name>A0A841JY39_9BACT</name>
<keyword evidence="6" id="KW-1185">Reference proteome</keyword>
<dbReference type="NCBIfam" id="TIGR00254">
    <property type="entry name" value="GGDEF"/>
    <property type="match status" value="1"/>
</dbReference>
<dbReference type="PROSITE" id="PS51257">
    <property type="entry name" value="PROKAR_LIPOPROTEIN"/>
    <property type="match status" value="1"/>
</dbReference>
<dbReference type="Gene3D" id="3.30.70.270">
    <property type="match status" value="1"/>
</dbReference>
<dbReference type="Proteomes" id="UP000538666">
    <property type="component" value="Unassembled WGS sequence"/>
</dbReference>
<comment type="caution">
    <text evidence="5">The sequence shown here is derived from an EMBL/GenBank/DDBJ whole genome shotgun (WGS) entry which is preliminary data.</text>
</comment>
<dbReference type="InterPro" id="IPR050469">
    <property type="entry name" value="Diguanylate_Cyclase"/>
</dbReference>